<keyword evidence="5" id="KW-0133">Cell shape</keyword>
<evidence type="ECO:0000256" key="6">
    <source>
        <dbReference type="ARBA" id="ARBA00022984"/>
    </source>
</evidence>
<protein>
    <submittedName>
        <fullName evidence="12">Uncharacterized protein</fullName>
    </submittedName>
</protein>
<keyword evidence="4" id="KW-0808">Transferase</keyword>
<organism evidence="12 13">
    <name type="scientific">Beta vulgaris subsp. vulgaris</name>
    <name type="common">Beet</name>
    <dbReference type="NCBI Taxonomy" id="3555"/>
    <lineage>
        <taxon>Eukaryota</taxon>
        <taxon>Viridiplantae</taxon>
        <taxon>Streptophyta</taxon>
        <taxon>Embryophyta</taxon>
        <taxon>Tracheophyta</taxon>
        <taxon>Spermatophyta</taxon>
        <taxon>Magnoliopsida</taxon>
        <taxon>eudicotyledons</taxon>
        <taxon>Gunneridae</taxon>
        <taxon>Pentapetalae</taxon>
        <taxon>Caryophyllales</taxon>
        <taxon>Chenopodiaceae</taxon>
        <taxon>Betoideae</taxon>
        <taxon>Beta</taxon>
    </lineage>
</organism>
<evidence type="ECO:0000256" key="9">
    <source>
        <dbReference type="ARBA" id="ARBA00023316"/>
    </source>
</evidence>
<dbReference type="Gene3D" id="3.40.50.2000">
    <property type="entry name" value="Glycogen Phosphorylase B"/>
    <property type="match status" value="2"/>
</dbReference>
<dbReference type="OMA" id="AADMMLC"/>
<evidence type="ECO:0000256" key="3">
    <source>
        <dbReference type="ARBA" id="ARBA00022676"/>
    </source>
</evidence>
<dbReference type="InterPro" id="IPR007235">
    <property type="entry name" value="Glyco_trans_28_C"/>
</dbReference>
<dbReference type="SUPFAM" id="SSF53756">
    <property type="entry name" value="UDP-Glycosyltransferase/glycogen phosphorylase"/>
    <property type="match status" value="1"/>
</dbReference>
<sequence length="432" mass="47124">MVFCKFPPQSHSHFSRLCLPKPRSHFLCCLSIDPPTLDSSQLKLKSKQREEKQLRVVFAAGGAGGQIFPAVAIADEIKITNPDAQILFIGTDSGMETSVVPSSGYDFTPIPATPLMRPILSLENLSIPFKWLKSMGASWNIIKEFKPQVVVGTGGYVSFPICLIASLKGFKMVIQEQSSIPGLANWFLSLFADLVFVAYNSSVDSFPTDKKKIVVTGNPVRLSLRKFVSEAVARAYFFPRLAKVSESEVVVLLVLGGSFGANSMNIALFNIYNQMLVDRQNLHIVWETGVESFDEMESLVRNHPRLVLAPFLRSMDMAYAAADLVVSRAGAMTCSELLVTGKPAILIPSPIDAEGHQFQNASLMADLAGSRIITEDELDSTTLRNAITDILDNELLMKTMSERALQAAKPNAGAEIAERVIALVDLSPVGAL</sequence>
<evidence type="ECO:0000256" key="2">
    <source>
        <dbReference type="ARBA" id="ARBA00022618"/>
    </source>
</evidence>
<dbReference type="InterPro" id="IPR006009">
    <property type="entry name" value="GlcNAc_MurG"/>
</dbReference>
<dbReference type="PANTHER" id="PTHR21015">
    <property type="entry name" value="UDP-N-ACETYLGLUCOSAMINE--N-ACETYLMURAMYL-(PENTAPEPTIDE) PYROPHOSPHORYL-UNDECAPRENOL N-ACETYLGLUCOSAMINE TRANSFERASE 1"/>
    <property type="match status" value="1"/>
</dbReference>
<dbReference type="EMBL" id="KQ090307">
    <property type="protein sequence ID" value="KMS97535.1"/>
    <property type="molecule type" value="Genomic_DNA"/>
</dbReference>
<dbReference type="GO" id="GO:0005975">
    <property type="term" value="P:carbohydrate metabolic process"/>
    <property type="evidence" value="ECO:0007669"/>
    <property type="project" value="InterPro"/>
</dbReference>
<dbReference type="Pfam" id="PF03033">
    <property type="entry name" value="Glyco_transf_28"/>
    <property type="match status" value="1"/>
</dbReference>
<dbReference type="GO" id="GO:0051301">
    <property type="term" value="P:cell division"/>
    <property type="evidence" value="ECO:0007669"/>
    <property type="project" value="UniProtKB-KW"/>
</dbReference>
<dbReference type="GO" id="GO:0008360">
    <property type="term" value="P:regulation of cell shape"/>
    <property type="evidence" value="ECO:0007669"/>
    <property type="project" value="UniProtKB-KW"/>
</dbReference>
<evidence type="ECO:0000256" key="1">
    <source>
        <dbReference type="ARBA" id="ARBA00022475"/>
    </source>
</evidence>
<keyword evidence="6" id="KW-0573">Peptidoglycan synthesis</keyword>
<dbReference type="PANTHER" id="PTHR21015:SF22">
    <property type="entry name" value="GLYCOSYLTRANSFERASE"/>
    <property type="match status" value="1"/>
</dbReference>
<evidence type="ECO:0000256" key="8">
    <source>
        <dbReference type="ARBA" id="ARBA00023306"/>
    </source>
</evidence>
<accession>A0A0J8E380</accession>
<evidence type="ECO:0000259" key="11">
    <source>
        <dbReference type="Pfam" id="PF04101"/>
    </source>
</evidence>
<evidence type="ECO:0000313" key="13">
    <source>
        <dbReference type="Proteomes" id="UP000035740"/>
    </source>
</evidence>
<dbReference type="AlphaFoldDB" id="A0A0J8E380"/>
<feature type="domain" description="Glycosyl transferase family 28 C-terminal" evidence="11">
    <location>
        <begin position="251"/>
        <end position="410"/>
    </location>
</feature>
<keyword evidence="13" id="KW-1185">Reference proteome</keyword>
<proteinExistence type="inferred from homology"/>
<dbReference type="CDD" id="cd03785">
    <property type="entry name" value="GT28_MurG"/>
    <property type="match status" value="1"/>
</dbReference>
<evidence type="ECO:0000256" key="7">
    <source>
        <dbReference type="ARBA" id="ARBA00023136"/>
    </source>
</evidence>
<evidence type="ECO:0000313" key="12">
    <source>
        <dbReference type="EMBL" id="KMS97535.1"/>
    </source>
</evidence>
<keyword evidence="9" id="KW-0961">Cell wall biogenesis/degradation</keyword>
<evidence type="ECO:0000256" key="4">
    <source>
        <dbReference type="ARBA" id="ARBA00022679"/>
    </source>
</evidence>
<keyword evidence="3" id="KW-0328">Glycosyltransferase</keyword>
<dbReference type="HAMAP" id="MF_00033">
    <property type="entry name" value="MurG"/>
    <property type="match status" value="1"/>
</dbReference>
<dbReference type="Proteomes" id="UP000035740">
    <property type="component" value="Unassembled WGS sequence"/>
</dbReference>
<dbReference type="OrthoDB" id="20273at2759"/>
<dbReference type="KEGG" id="bvg:104908248"/>
<name>A0A0J8E380_BETVV</name>
<keyword evidence="2" id="KW-0132">Cell division</keyword>
<keyword evidence="8" id="KW-0131">Cell cycle</keyword>
<dbReference type="GO" id="GO:0071555">
    <property type="term" value="P:cell wall organization"/>
    <property type="evidence" value="ECO:0007669"/>
    <property type="project" value="UniProtKB-KW"/>
</dbReference>
<evidence type="ECO:0000256" key="5">
    <source>
        <dbReference type="ARBA" id="ARBA00022960"/>
    </source>
</evidence>
<evidence type="ECO:0000259" key="10">
    <source>
        <dbReference type="Pfam" id="PF03033"/>
    </source>
</evidence>
<gene>
    <name evidence="12" type="ORF">BVRB_5g126230</name>
</gene>
<dbReference type="InterPro" id="IPR004276">
    <property type="entry name" value="GlycoTrans_28_N"/>
</dbReference>
<dbReference type="GO" id="GO:0050511">
    <property type="term" value="F:undecaprenyldiphospho-muramoylpentapeptide beta-N-acetylglucosaminyltransferase activity"/>
    <property type="evidence" value="ECO:0007669"/>
    <property type="project" value="InterPro"/>
</dbReference>
<dbReference type="eggNOG" id="ENOG502QT0H">
    <property type="taxonomic scope" value="Eukaryota"/>
</dbReference>
<feature type="domain" description="Glycosyltransferase family 28 N-terminal" evidence="10">
    <location>
        <begin position="56"/>
        <end position="196"/>
    </location>
</feature>
<dbReference type="Pfam" id="PF04101">
    <property type="entry name" value="Glyco_tran_28_C"/>
    <property type="match status" value="1"/>
</dbReference>
<reference evidence="12 13" key="1">
    <citation type="journal article" date="2014" name="Nature">
        <title>The genome of the recently domesticated crop plant sugar beet (Beta vulgaris).</title>
        <authorList>
            <person name="Dohm J.C."/>
            <person name="Minoche A.E."/>
            <person name="Holtgrawe D."/>
            <person name="Capella-Gutierrez S."/>
            <person name="Zakrzewski F."/>
            <person name="Tafer H."/>
            <person name="Rupp O."/>
            <person name="Sorensen T.R."/>
            <person name="Stracke R."/>
            <person name="Reinhardt R."/>
            <person name="Goesmann A."/>
            <person name="Kraft T."/>
            <person name="Schulz B."/>
            <person name="Stadler P.F."/>
            <person name="Schmidt T."/>
            <person name="Gabaldon T."/>
            <person name="Lehrach H."/>
            <person name="Weisshaar B."/>
            <person name="Himmelbauer H."/>
        </authorList>
    </citation>
    <scope>NUCLEOTIDE SEQUENCE [LARGE SCALE GENOMIC DNA]</scope>
    <source>
        <tissue evidence="12">Taproot</tissue>
    </source>
</reference>
<keyword evidence="1" id="KW-1003">Cell membrane</keyword>
<keyword evidence="7" id="KW-0472">Membrane</keyword>
<dbReference type="Gramene" id="KMS97535">
    <property type="protein sequence ID" value="KMS97535"/>
    <property type="gene ID" value="BVRB_5g126230"/>
</dbReference>